<comment type="subcellular location">
    <subcellularLocation>
        <location evidence="1">Membrane</location>
        <topology evidence="1">Multi-pass membrane protein</topology>
    </subcellularLocation>
</comment>
<organism evidence="8 9">
    <name type="scientific">Novosphingobium organovorum</name>
    <dbReference type="NCBI Taxonomy" id="2930092"/>
    <lineage>
        <taxon>Bacteria</taxon>
        <taxon>Pseudomonadati</taxon>
        <taxon>Pseudomonadota</taxon>
        <taxon>Alphaproteobacteria</taxon>
        <taxon>Sphingomonadales</taxon>
        <taxon>Sphingomonadaceae</taxon>
        <taxon>Novosphingobium</taxon>
    </lineage>
</organism>
<accession>A0ABT0B9C9</accession>
<dbReference type="PANTHER" id="PTHR13414">
    <property type="entry name" value="HUEL-CATION TRANSPORTER"/>
    <property type="match status" value="1"/>
</dbReference>
<reference evidence="8" key="1">
    <citation type="submission" date="2022-03" db="EMBL/GenBank/DDBJ databases">
        <title>Identification of a novel bacterium isolated from mangrove sediments.</title>
        <authorList>
            <person name="Pan X."/>
        </authorList>
    </citation>
    <scope>NUCLEOTIDE SEQUENCE</scope>
    <source>
        <strain evidence="8">B1949</strain>
    </source>
</reference>
<protein>
    <submittedName>
        <fullName evidence="8">Cation diffusion facilitator family transporter</fullName>
    </submittedName>
</protein>
<evidence type="ECO:0000313" key="8">
    <source>
        <dbReference type="EMBL" id="MCJ2181677.1"/>
    </source>
</evidence>
<evidence type="ECO:0000256" key="3">
    <source>
        <dbReference type="ARBA" id="ARBA00022692"/>
    </source>
</evidence>
<dbReference type="Proteomes" id="UP001162881">
    <property type="component" value="Unassembled WGS sequence"/>
</dbReference>
<gene>
    <name evidence="8" type="ORF">MTR62_02985</name>
</gene>
<dbReference type="Gene3D" id="3.30.70.1350">
    <property type="entry name" value="Cation efflux protein, cytoplasmic domain"/>
    <property type="match status" value="1"/>
</dbReference>
<keyword evidence="9" id="KW-1185">Reference proteome</keyword>
<dbReference type="Gene3D" id="1.20.1510.10">
    <property type="entry name" value="Cation efflux protein transmembrane domain"/>
    <property type="match status" value="1"/>
</dbReference>
<feature type="transmembrane region" description="Helical" evidence="6">
    <location>
        <begin position="21"/>
        <end position="43"/>
    </location>
</feature>
<keyword evidence="4 6" id="KW-1133">Transmembrane helix</keyword>
<proteinExistence type="predicted"/>
<dbReference type="InterPro" id="IPR040177">
    <property type="entry name" value="SLC30A9"/>
</dbReference>
<sequence length="330" mass="35199">MAHSQTPSDGTTALTHIRKNIVLYGALAANLGIAVAKFAAATISGSSSMATEAIHSLVDSGNQVLLLYGQKRAGRPPDAEHPFGYGRELYFWALVVAILIFAVGAGASIYEGLAHIRKPHAVEDPTLSYIVIAIAFALEGSSWFLAMREFNAARGRQSWWKAIRRSKDPAAFIVLFEDSAALIGLAIAALGVWGSVHFADPRIDGAASVLIGLVLAAVAVLLAREAKGLLIGEAADPALIRALRETVAAHPAIVAVNHVRTLHTAPQAIFVAISADFEDSVTMGDAETMIEDLEQRLKRLSPSISSIYIRPEKREDAVVDFTQPAPQSSF</sequence>
<feature type="domain" description="Cation efflux protein transmembrane" evidence="7">
    <location>
        <begin position="26"/>
        <end position="230"/>
    </location>
</feature>
<feature type="transmembrane region" description="Helical" evidence="6">
    <location>
        <begin position="89"/>
        <end position="109"/>
    </location>
</feature>
<dbReference type="NCBIfam" id="TIGR01297">
    <property type="entry name" value="CDF"/>
    <property type="match status" value="1"/>
</dbReference>
<feature type="transmembrane region" description="Helical" evidence="6">
    <location>
        <begin position="205"/>
        <end position="223"/>
    </location>
</feature>
<name>A0ABT0B9C9_9SPHN</name>
<evidence type="ECO:0000313" key="9">
    <source>
        <dbReference type="Proteomes" id="UP001162881"/>
    </source>
</evidence>
<dbReference type="SUPFAM" id="SSF160240">
    <property type="entry name" value="Cation efflux protein cytoplasmic domain-like"/>
    <property type="match status" value="1"/>
</dbReference>
<evidence type="ECO:0000256" key="5">
    <source>
        <dbReference type="ARBA" id="ARBA00023136"/>
    </source>
</evidence>
<dbReference type="RefSeq" id="WP_244016802.1">
    <property type="nucleotide sequence ID" value="NZ_JALHLF010000006.1"/>
</dbReference>
<evidence type="ECO:0000259" key="7">
    <source>
        <dbReference type="Pfam" id="PF01545"/>
    </source>
</evidence>
<keyword evidence="3 6" id="KW-0812">Transmembrane</keyword>
<dbReference type="SUPFAM" id="SSF161111">
    <property type="entry name" value="Cation efflux protein transmembrane domain-like"/>
    <property type="match status" value="1"/>
</dbReference>
<dbReference type="PANTHER" id="PTHR13414:SF9">
    <property type="entry name" value="PROTON-COUPLED ZINC ANTIPORTER SLC30A9, MITOCHONDRIAL"/>
    <property type="match status" value="1"/>
</dbReference>
<feature type="transmembrane region" description="Helical" evidence="6">
    <location>
        <begin position="129"/>
        <end position="148"/>
    </location>
</feature>
<keyword evidence="5 6" id="KW-0472">Membrane</keyword>
<dbReference type="Pfam" id="PF01545">
    <property type="entry name" value="Cation_efflux"/>
    <property type="match status" value="1"/>
</dbReference>
<evidence type="ECO:0000256" key="2">
    <source>
        <dbReference type="ARBA" id="ARBA00022448"/>
    </source>
</evidence>
<evidence type="ECO:0000256" key="4">
    <source>
        <dbReference type="ARBA" id="ARBA00022989"/>
    </source>
</evidence>
<evidence type="ECO:0000256" key="6">
    <source>
        <dbReference type="SAM" id="Phobius"/>
    </source>
</evidence>
<dbReference type="InterPro" id="IPR027469">
    <property type="entry name" value="Cation_efflux_TMD_sf"/>
</dbReference>
<comment type="caution">
    <text evidence="8">The sequence shown here is derived from an EMBL/GenBank/DDBJ whole genome shotgun (WGS) entry which is preliminary data.</text>
</comment>
<dbReference type="InterPro" id="IPR036837">
    <property type="entry name" value="Cation_efflux_CTD_sf"/>
</dbReference>
<keyword evidence="2" id="KW-0813">Transport</keyword>
<feature type="transmembrane region" description="Helical" evidence="6">
    <location>
        <begin position="169"/>
        <end position="193"/>
    </location>
</feature>
<dbReference type="InterPro" id="IPR058533">
    <property type="entry name" value="Cation_efflux_TM"/>
</dbReference>
<dbReference type="EMBL" id="JALHLF010000006">
    <property type="protein sequence ID" value="MCJ2181677.1"/>
    <property type="molecule type" value="Genomic_DNA"/>
</dbReference>
<dbReference type="InterPro" id="IPR002524">
    <property type="entry name" value="Cation_efflux"/>
</dbReference>
<evidence type="ECO:0000256" key="1">
    <source>
        <dbReference type="ARBA" id="ARBA00004141"/>
    </source>
</evidence>